<protein>
    <submittedName>
        <fullName evidence="1">DUF938 domain-containing protein</fullName>
    </submittedName>
</protein>
<name>A0ABV9LV91_9ALTE</name>
<proteinExistence type="predicted"/>
<dbReference type="Proteomes" id="UP001595897">
    <property type="component" value="Unassembled WGS sequence"/>
</dbReference>
<keyword evidence="2" id="KW-1185">Reference proteome</keyword>
<gene>
    <name evidence="1" type="ORF">ACFO4O_06940</name>
</gene>
<reference evidence="2" key="1">
    <citation type="journal article" date="2019" name="Int. J. Syst. Evol. Microbiol.">
        <title>The Global Catalogue of Microorganisms (GCM) 10K type strain sequencing project: providing services to taxonomists for standard genome sequencing and annotation.</title>
        <authorList>
            <consortium name="The Broad Institute Genomics Platform"/>
            <consortium name="The Broad Institute Genome Sequencing Center for Infectious Disease"/>
            <person name="Wu L."/>
            <person name="Ma J."/>
        </authorList>
    </citation>
    <scope>NUCLEOTIDE SEQUENCE [LARGE SCALE GENOMIC DNA]</scope>
    <source>
        <strain evidence="2">KACC 12507</strain>
    </source>
</reference>
<evidence type="ECO:0000313" key="2">
    <source>
        <dbReference type="Proteomes" id="UP001595897"/>
    </source>
</evidence>
<evidence type="ECO:0000313" key="1">
    <source>
        <dbReference type="EMBL" id="MFC4699883.1"/>
    </source>
</evidence>
<dbReference type="EMBL" id="JBHSGU010000002">
    <property type="protein sequence ID" value="MFC4699883.1"/>
    <property type="molecule type" value="Genomic_DNA"/>
</dbReference>
<dbReference type="SUPFAM" id="SSF53335">
    <property type="entry name" value="S-adenosyl-L-methionine-dependent methyltransferases"/>
    <property type="match status" value="1"/>
</dbReference>
<dbReference type="InterPro" id="IPR029063">
    <property type="entry name" value="SAM-dependent_MTases_sf"/>
</dbReference>
<dbReference type="RefSeq" id="WP_382406825.1">
    <property type="nucleotide sequence ID" value="NZ_JBHSGU010000002.1"/>
</dbReference>
<dbReference type="PANTHER" id="PTHR20974:SF0">
    <property type="entry name" value="UPF0585 PROTEIN CG18661"/>
    <property type="match status" value="1"/>
</dbReference>
<sequence length="197" mass="22573">MNEDEIPFSQACENNKGYILEELTLAFAKLSHVLEIGSGTGQHAVHFAKHLPHIRWQTADQDDYHEGIRYWMARYPSENLLPPISLRLPIDDIPDRSFDGFFSANTAHIMQKNEVEFLMARINERLPSGGVFCQYGPFTQQGKFNSQSNIDFHEKLIASGRGGYRDIDELRAWAPKLSLHKIVDMPANNHLLVWHKS</sequence>
<organism evidence="1 2">
    <name type="scientific">Glaciecola siphonariae</name>
    <dbReference type="NCBI Taxonomy" id="521012"/>
    <lineage>
        <taxon>Bacteria</taxon>
        <taxon>Pseudomonadati</taxon>
        <taxon>Pseudomonadota</taxon>
        <taxon>Gammaproteobacteria</taxon>
        <taxon>Alteromonadales</taxon>
        <taxon>Alteromonadaceae</taxon>
        <taxon>Glaciecola</taxon>
    </lineage>
</organism>
<comment type="caution">
    <text evidence="1">The sequence shown here is derived from an EMBL/GenBank/DDBJ whole genome shotgun (WGS) entry which is preliminary data.</text>
</comment>
<dbReference type="Gene3D" id="3.40.50.150">
    <property type="entry name" value="Vaccinia Virus protein VP39"/>
    <property type="match status" value="1"/>
</dbReference>
<accession>A0ABV9LV91</accession>
<dbReference type="Pfam" id="PF06080">
    <property type="entry name" value="DUF938"/>
    <property type="match status" value="1"/>
</dbReference>
<dbReference type="InterPro" id="IPR010342">
    <property type="entry name" value="DUF938"/>
</dbReference>
<dbReference type="PANTHER" id="PTHR20974">
    <property type="entry name" value="UPF0585 PROTEIN CG18661"/>
    <property type="match status" value="1"/>
</dbReference>